<dbReference type="SMART" id="SM00487">
    <property type="entry name" value="DEXDc"/>
    <property type="match status" value="1"/>
</dbReference>
<comment type="similarity">
    <text evidence="9">In the N-terminal section; belongs to the UvrB family.</text>
</comment>
<dbReference type="SUPFAM" id="SSF141259">
    <property type="entry name" value="CarD-like"/>
    <property type="match status" value="1"/>
</dbReference>
<evidence type="ECO:0000313" key="12">
    <source>
        <dbReference type="EMBL" id="SDG88459.1"/>
    </source>
</evidence>
<name>A0A1G7XWA2_9PROT</name>
<organism evidence="12 13">
    <name type="scientific">Roseospirillum parvum</name>
    <dbReference type="NCBI Taxonomy" id="83401"/>
    <lineage>
        <taxon>Bacteria</taxon>
        <taxon>Pseudomonadati</taxon>
        <taxon>Pseudomonadota</taxon>
        <taxon>Alphaproteobacteria</taxon>
        <taxon>Rhodospirillales</taxon>
        <taxon>Rhodospirillaceae</taxon>
        <taxon>Roseospirillum</taxon>
    </lineage>
</organism>
<dbReference type="GO" id="GO:0003684">
    <property type="term" value="F:damaged DNA binding"/>
    <property type="evidence" value="ECO:0007669"/>
    <property type="project" value="InterPro"/>
</dbReference>
<feature type="domain" description="Helicase C-terminal" evidence="11">
    <location>
        <begin position="818"/>
        <end position="972"/>
    </location>
</feature>
<dbReference type="SUPFAM" id="SSF52540">
    <property type="entry name" value="P-loop containing nucleoside triphosphate hydrolases"/>
    <property type="match status" value="4"/>
</dbReference>
<evidence type="ECO:0000256" key="5">
    <source>
        <dbReference type="ARBA" id="ARBA00022806"/>
    </source>
</evidence>
<dbReference type="CDD" id="cd17991">
    <property type="entry name" value="DEXHc_TRCF"/>
    <property type="match status" value="1"/>
</dbReference>
<keyword evidence="3 9" id="KW-0227">DNA damage</keyword>
<keyword evidence="7 9" id="KW-0238">DNA-binding</keyword>
<dbReference type="STRING" id="83401.SAMN05421742_103119"/>
<keyword evidence="8 9" id="KW-0234">DNA repair</keyword>
<dbReference type="Gene3D" id="2.40.10.170">
    <property type="match status" value="1"/>
</dbReference>
<evidence type="ECO:0000256" key="8">
    <source>
        <dbReference type="ARBA" id="ARBA00023204"/>
    </source>
</evidence>
<evidence type="ECO:0000256" key="3">
    <source>
        <dbReference type="ARBA" id="ARBA00022763"/>
    </source>
</evidence>
<keyword evidence="1 9" id="KW-0963">Cytoplasm</keyword>
<dbReference type="InterPro" id="IPR004576">
    <property type="entry name" value="Mfd"/>
</dbReference>
<dbReference type="GO" id="GO:0005524">
    <property type="term" value="F:ATP binding"/>
    <property type="evidence" value="ECO:0007669"/>
    <property type="project" value="UniProtKB-UniRule"/>
</dbReference>
<dbReference type="InterPro" id="IPR014001">
    <property type="entry name" value="Helicase_ATP-bd"/>
</dbReference>
<dbReference type="InterPro" id="IPR047112">
    <property type="entry name" value="RecG/Mfd"/>
</dbReference>
<evidence type="ECO:0000259" key="10">
    <source>
        <dbReference type="PROSITE" id="PS51192"/>
    </source>
</evidence>
<dbReference type="GO" id="GO:0003678">
    <property type="term" value="F:DNA helicase activity"/>
    <property type="evidence" value="ECO:0007669"/>
    <property type="project" value="TreeGrafter"/>
</dbReference>
<dbReference type="Gene3D" id="3.40.50.11180">
    <property type="match status" value="1"/>
</dbReference>
<gene>
    <name evidence="9" type="primary">mfd</name>
    <name evidence="12" type="ORF">SAMN05421742_103119</name>
</gene>
<dbReference type="EC" id="3.6.4.-" evidence="9"/>
<dbReference type="SMART" id="SM00982">
    <property type="entry name" value="TRCF"/>
    <property type="match status" value="1"/>
</dbReference>
<dbReference type="PROSITE" id="PS51194">
    <property type="entry name" value="HELICASE_CTER"/>
    <property type="match status" value="1"/>
</dbReference>
<keyword evidence="5 12" id="KW-0347">Helicase</keyword>
<dbReference type="RefSeq" id="WP_245689290.1">
    <property type="nucleotide sequence ID" value="NZ_FNCV01000003.1"/>
</dbReference>
<dbReference type="GO" id="GO:0016787">
    <property type="term" value="F:hydrolase activity"/>
    <property type="evidence" value="ECO:0007669"/>
    <property type="project" value="UniProtKB-KW"/>
</dbReference>
<dbReference type="InterPro" id="IPR027417">
    <property type="entry name" value="P-loop_NTPase"/>
</dbReference>
<evidence type="ECO:0000259" key="11">
    <source>
        <dbReference type="PROSITE" id="PS51194"/>
    </source>
</evidence>
<dbReference type="SUPFAM" id="SSF143517">
    <property type="entry name" value="TRCF domain-like"/>
    <property type="match status" value="1"/>
</dbReference>
<dbReference type="GO" id="GO:0006355">
    <property type="term" value="P:regulation of DNA-templated transcription"/>
    <property type="evidence" value="ECO:0007669"/>
    <property type="project" value="UniProtKB-UniRule"/>
</dbReference>
<evidence type="ECO:0000256" key="7">
    <source>
        <dbReference type="ARBA" id="ARBA00023125"/>
    </source>
</evidence>
<dbReference type="GO" id="GO:0000716">
    <property type="term" value="P:transcription-coupled nucleotide-excision repair, DNA damage recognition"/>
    <property type="evidence" value="ECO:0007669"/>
    <property type="project" value="UniProtKB-UniRule"/>
</dbReference>
<keyword evidence="6 9" id="KW-0067">ATP-binding</keyword>
<dbReference type="HAMAP" id="MF_00969">
    <property type="entry name" value="TRCF"/>
    <property type="match status" value="1"/>
</dbReference>
<dbReference type="PANTHER" id="PTHR47964:SF1">
    <property type="entry name" value="ATP-DEPENDENT DNA HELICASE HOMOLOG RECG, CHLOROPLASTIC"/>
    <property type="match status" value="1"/>
</dbReference>
<evidence type="ECO:0000256" key="9">
    <source>
        <dbReference type="HAMAP-Rule" id="MF_00969"/>
    </source>
</evidence>
<dbReference type="PROSITE" id="PS51192">
    <property type="entry name" value="HELICASE_ATP_BIND_1"/>
    <property type="match status" value="1"/>
</dbReference>
<dbReference type="PANTHER" id="PTHR47964">
    <property type="entry name" value="ATP-DEPENDENT DNA HELICASE HOMOLOG RECG, CHLOROPLASTIC"/>
    <property type="match status" value="1"/>
</dbReference>
<dbReference type="GO" id="GO:0005737">
    <property type="term" value="C:cytoplasm"/>
    <property type="evidence" value="ECO:0007669"/>
    <property type="project" value="UniProtKB-SubCell"/>
</dbReference>
<dbReference type="Gene3D" id="3.30.2060.10">
    <property type="entry name" value="Penicillin-binding protein 1b domain"/>
    <property type="match status" value="1"/>
</dbReference>
<keyword evidence="4 9" id="KW-0378">Hydrolase</keyword>
<dbReference type="Pfam" id="PF02559">
    <property type="entry name" value="CarD_TRCF_RID"/>
    <property type="match status" value="1"/>
</dbReference>
<evidence type="ECO:0000256" key="1">
    <source>
        <dbReference type="ARBA" id="ARBA00022490"/>
    </source>
</evidence>
<dbReference type="InterPro" id="IPR041471">
    <property type="entry name" value="UvrB_inter"/>
</dbReference>
<comment type="subcellular location">
    <subcellularLocation>
        <location evidence="9">Cytoplasm</location>
    </subcellularLocation>
</comment>
<dbReference type="InterPro" id="IPR001650">
    <property type="entry name" value="Helicase_C-like"/>
</dbReference>
<dbReference type="Gene3D" id="3.90.1150.50">
    <property type="entry name" value="Transcription-repair-coupling factor, D7 domain"/>
    <property type="match status" value="1"/>
</dbReference>
<feature type="domain" description="Helicase ATP-binding" evidence="10">
    <location>
        <begin position="636"/>
        <end position="797"/>
    </location>
</feature>
<dbReference type="InterPro" id="IPR011545">
    <property type="entry name" value="DEAD/DEAH_box_helicase_dom"/>
</dbReference>
<comment type="function">
    <text evidence="9">Couples transcription and DNA repair by recognizing RNA polymerase (RNAP) stalled at DNA lesions. Mediates ATP-dependent release of RNAP and its truncated transcript from the DNA, and recruitment of nucleotide excision repair machinery to the damaged site.</text>
</comment>
<dbReference type="EMBL" id="FNCV01000003">
    <property type="protein sequence ID" value="SDG88459.1"/>
    <property type="molecule type" value="Genomic_DNA"/>
</dbReference>
<accession>A0A1G7XWA2</accession>
<dbReference type="AlphaFoldDB" id="A0A1G7XWA2"/>
<dbReference type="InterPro" id="IPR003711">
    <property type="entry name" value="CarD-like/TRCF_RID"/>
</dbReference>
<dbReference type="InterPro" id="IPR005118">
    <property type="entry name" value="TRCF_C"/>
</dbReference>
<evidence type="ECO:0000256" key="4">
    <source>
        <dbReference type="ARBA" id="ARBA00022801"/>
    </source>
</evidence>
<sequence>MSGLDAAHLLSRAAAPGRQTLAGLPVGHDVAVLAALARAAKAGQDILVLVRDDVRLAALSDGLAVVAPEVPVLPFPAWDCLPYDRAGPHPEIVASRLDTLARLARPAGDGPARLVIATVNAALQRVPRRDLMATLGQVLKVGDTVAVDDLLARLTDAGYLRTDQVMEPGEVAVRGGLIDLFPPGAESPVRLDLFGDEIESIRRFDAVSQRTSGKLTEIHLGPSSEVMLDKAAISRFRSAYRELFGGALAGDPLYEALSEGARPPGLEHWLPLFHDGLDTLFDYVPPERPVILDHQAEEVRDSRLEQIAEYHQARLDALAQKLDPERPYRPVPPDRLFLDAAEWNRVLATRPVLIASPFGATDLGDAALDAGGRPGRDFADIRARPDDNLFEAVLDHLKRLGRDGYAVVLTAASKPGRHRLATLLADHGAEAAPKVDDWPAALVAAEDGAWPVVVAPFARGFVAHGLAVITEQDILGDRLARQPRRKRQAERFIADVSTLSEGDLVVHVDHGIGCYEGLETVRAGGAPHDCLRLRYDGGDKLFVPVENIETLSRYGSEQAGAQLDKLGGVAWQARKARLKQRIREMADELIRIAAARHLRPGQRLSPPEGLYEEFAARFPFEETDDQLKAISDTLSDMASGQPMDRLICGDVGFGKTEVALRAAFVAAFSGAQVAVVVPTTLLARQHFRTFQERFAGLPVRVAQVSRMVGAREVKKVKEGLAEGTIDIVIGTHALLADSVRFKRLGLVVVDEEQHFGVAHKERLKRLKADLHVLTLTATPIPRTLQMALTGVRELSIIATPPVDRLAVRTFISPFDPVVVREAILRERNRSGQTFVVCPRVADIPKVAERLEKLIPEVRLAIAHGQLTPSRLETVMAAFTEGEADVLLATNIIESGLDMPGVNTILVYRADMFGLAQLYQLRGRVGRGKARGYAYLTVPPDRKLSGTAERRLQVMQTLDSLGAGFSLASHDLDIRGAGNLLGDEQSGHIKEVGIELYQHLLEEAVAAARRGEGMEVEEETFSPQIGLGAPVLIPETYVPDLSLRLSLYRRLADLTEEAEIEDLAGELEDRFGPRPPEVDNLLAVVGLKALCRKANVEKVEAGPKGAVLTFRERRFPNPAGLVAYISQQAGSVKVRPDHSLVVMRLWESPADRLAGARRVLETLARVAAEG</sequence>
<evidence type="ECO:0000313" key="13">
    <source>
        <dbReference type="Proteomes" id="UP000217076"/>
    </source>
</evidence>
<comment type="similarity">
    <text evidence="9">In the C-terminal section; belongs to the helicase family. RecG subfamily.</text>
</comment>
<dbReference type="Pfam" id="PF03461">
    <property type="entry name" value="TRCF"/>
    <property type="match status" value="1"/>
</dbReference>
<keyword evidence="2 9" id="KW-0547">Nucleotide-binding</keyword>
<dbReference type="Pfam" id="PF17757">
    <property type="entry name" value="UvrB_inter"/>
    <property type="match status" value="1"/>
</dbReference>
<protein>
    <recommendedName>
        <fullName evidence="9">Transcription-repair-coupling factor</fullName>
        <shortName evidence="9">TRCF</shortName>
        <ecNumber evidence="9">3.6.4.-</ecNumber>
    </recommendedName>
</protein>
<dbReference type="SMART" id="SM00490">
    <property type="entry name" value="HELICc"/>
    <property type="match status" value="1"/>
</dbReference>
<dbReference type="Pfam" id="PF00270">
    <property type="entry name" value="DEAD"/>
    <property type="match status" value="1"/>
</dbReference>
<evidence type="ECO:0000256" key="2">
    <source>
        <dbReference type="ARBA" id="ARBA00022741"/>
    </source>
</evidence>
<dbReference type="NCBIfam" id="TIGR00580">
    <property type="entry name" value="mfd"/>
    <property type="match status" value="1"/>
</dbReference>
<proteinExistence type="inferred from homology"/>
<dbReference type="InterPro" id="IPR036101">
    <property type="entry name" value="CarD-like/TRCF_RID_sf"/>
</dbReference>
<keyword evidence="13" id="KW-1185">Reference proteome</keyword>
<dbReference type="Proteomes" id="UP000217076">
    <property type="component" value="Unassembled WGS sequence"/>
</dbReference>
<dbReference type="SMART" id="SM01058">
    <property type="entry name" value="CarD_TRCF"/>
    <property type="match status" value="1"/>
</dbReference>
<reference evidence="13" key="1">
    <citation type="submission" date="2016-10" db="EMBL/GenBank/DDBJ databases">
        <authorList>
            <person name="Varghese N."/>
            <person name="Submissions S."/>
        </authorList>
    </citation>
    <scope>NUCLEOTIDE SEQUENCE [LARGE SCALE GENOMIC DNA]</scope>
    <source>
        <strain evidence="13">930I</strain>
    </source>
</reference>
<evidence type="ECO:0000256" key="6">
    <source>
        <dbReference type="ARBA" id="ARBA00022840"/>
    </source>
</evidence>
<dbReference type="InterPro" id="IPR037235">
    <property type="entry name" value="TRCF-like_C_D7"/>
</dbReference>
<dbReference type="Gene3D" id="3.40.50.300">
    <property type="entry name" value="P-loop containing nucleotide triphosphate hydrolases"/>
    <property type="match status" value="2"/>
</dbReference>
<dbReference type="Pfam" id="PF00271">
    <property type="entry name" value="Helicase_C"/>
    <property type="match status" value="1"/>
</dbReference>